<accession>A0A9X5ATS6</accession>
<keyword evidence="2 5" id="KW-0645">Protease</keyword>
<comment type="caution">
    <text evidence="8">The sequence shown here is derived from an EMBL/GenBank/DDBJ whole genome shotgun (WGS) entry which is preliminary data.</text>
</comment>
<protein>
    <submittedName>
        <fullName evidence="8">S8 family serine peptidase</fullName>
    </submittedName>
</protein>
<feature type="active site" description="Charge relay system" evidence="5">
    <location>
        <position position="400"/>
    </location>
</feature>
<dbReference type="InterPro" id="IPR036852">
    <property type="entry name" value="Peptidase_S8/S53_dom_sf"/>
</dbReference>
<reference evidence="8 9" key="1">
    <citation type="submission" date="2019-11" db="EMBL/GenBank/DDBJ databases">
        <title>Whole-genome sequence of Rhodoplanes serenus DSM 18633, type strain.</title>
        <authorList>
            <person name="Kyndt J.A."/>
            <person name="Meyer T.E."/>
        </authorList>
    </citation>
    <scope>NUCLEOTIDE SEQUENCE [LARGE SCALE GENOMIC DNA]</scope>
    <source>
        <strain evidence="8 9">DSM 18633</strain>
    </source>
</reference>
<dbReference type="PROSITE" id="PS00138">
    <property type="entry name" value="SUBTILASE_SER"/>
    <property type="match status" value="1"/>
</dbReference>
<dbReference type="GO" id="GO:0004252">
    <property type="term" value="F:serine-type endopeptidase activity"/>
    <property type="evidence" value="ECO:0007669"/>
    <property type="project" value="UniProtKB-UniRule"/>
</dbReference>
<evidence type="ECO:0000256" key="2">
    <source>
        <dbReference type="ARBA" id="ARBA00022670"/>
    </source>
</evidence>
<dbReference type="AlphaFoldDB" id="A0A9X5ATS6"/>
<dbReference type="SUPFAM" id="SSF52743">
    <property type="entry name" value="Subtilisin-like"/>
    <property type="match status" value="1"/>
</dbReference>
<evidence type="ECO:0000256" key="1">
    <source>
        <dbReference type="ARBA" id="ARBA00011073"/>
    </source>
</evidence>
<evidence type="ECO:0000256" key="5">
    <source>
        <dbReference type="PROSITE-ProRule" id="PRU01240"/>
    </source>
</evidence>
<evidence type="ECO:0000256" key="6">
    <source>
        <dbReference type="RuleBase" id="RU003355"/>
    </source>
</evidence>
<dbReference type="PANTHER" id="PTHR43806:SF66">
    <property type="entry name" value="SERIN ENDOPEPTIDASE"/>
    <property type="match status" value="1"/>
</dbReference>
<dbReference type="InterPro" id="IPR023828">
    <property type="entry name" value="Peptidase_S8_Ser-AS"/>
</dbReference>
<keyword evidence="3 5" id="KW-0378">Hydrolase</keyword>
<evidence type="ECO:0000313" key="8">
    <source>
        <dbReference type="EMBL" id="MTW18721.1"/>
    </source>
</evidence>
<dbReference type="InterPro" id="IPR023827">
    <property type="entry name" value="Peptidase_S8_Asp-AS"/>
</dbReference>
<dbReference type="InterPro" id="IPR050131">
    <property type="entry name" value="Peptidase_S8_subtilisin-like"/>
</dbReference>
<proteinExistence type="inferred from homology"/>
<evidence type="ECO:0000256" key="4">
    <source>
        <dbReference type="ARBA" id="ARBA00022825"/>
    </source>
</evidence>
<dbReference type="InterPro" id="IPR000209">
    <property type="entry name" value="Peptidase_S8/S53_dom"/>
</dbReference>
<comment type="similarity">
    <text evidence="1 5 6">Belongs to the peptidase S8 family.</text>
</comment>
<name>A0A9X5ATS6_9BRAD</name>
<organism evidence="8 9">
    <name type="scientific">Rhodoplanes serenus</name>
    <dbReference type="NCBI Taxonomy" id="200615"/>
    <lineage>
        <taxon>Bacteria</taxon>
        <taxon>Pseudomonadati</taxon>
        <taxon>Pseudomonadota</taxon>
        <taxon>Alphaproteobacteria</taxon>
        <taxon>Hyphomicrobiales</taxon>
        <taxon>Nitrobacteraceae</taxon>
        <taxon>Rhodoplanes</taxon>
    </lineage>
</organism>
<dbReference type="EMBL" id="WNKV01000019">
    <property type="protein sequence ID" value="MTW18721.1"/>
    <property type="molecule type" value="Genomic_DNA"/>
</dbReference>
<dbReference type="PANTHER" id="PTHR43806">
    <property type="entry name" value="PEPTIDASE S8"/>
    <property type="match status" value="1"/>
</dbReference>
<dbReference type="GO" id="GO:0006508">
    <property type="term" value="P:proteolysis"/>
    <property type="evidence" value="ECO:0007669"/>
    <property type="project" value="UniProtKB-KW"/>
</dbReference>
<feature type="domain" description="Peptidase S8/S53" evidence="7">
    <location>
        <begin position="153"/>
        <end position="451"/>
    </location>
</feature>
<evidence type="ECO:0000256" key="3">
    <source>
        <dbReference type="ARBA" id="ARBA00022801"/>
    </source>
</evidence>
<dbReference type="CDD" id="cd00306">
    <property type="entry name" value="Peptidases_S8_S53"/>
    <property type="match status" value="1"/>
</dbReference>
<dbReference type="PROSITE" id="PS51892">
    <property type="entry name" value="SUBTILASE"/>
    <property type="match status" value="1"/>
</dbReference>
<keyword evidence="4 5" id="KW-0720">Serine protease</keyword>
<dbReference type="Pfam" id="PF00082">
    <property type="entry name" value="Peptidase_S8"/>
    <property type="match status" value="1"/>
</dbReference>
<dbReference type="GO" id="GO:0005615">
    <property type="term" value="C:extracellular space"/>
    <property type="evidence" value="ECO:0007669"/>
    <property type="project" value="TreeGrafter"/>
</dbReference>
<gene>
    <name evidence="8" type="ORF">GJ689_21195</name>
</gene>
<dbReference type="Proteomes" id="UP000438991">
    <property type="component" value="Unassembled WGS sequence"/>
</dbReference>
<dbReference type="PRINTS" id="PR00723">
    <property type="entry name" value="SUBTILISIN"/>
</dbReference>
<feature type="active site" description="Charge relay system" evidence="5">
    <location>
        <position position="162"/>
    </location>
</feature>
<dbReference type="InterPro" id="IPR015500">
    <property type="entry name" value="Peptidase_S8_subtilisin-rel"/>
</dbReference>
<sequence length="464" mass="47898">MLPPPWEEDRMQSPSPRRPISVLAVLPSQEPLIDSAMATLERRPPRIPLEEAKTPPGLVIDPDFPAVPIGTGVPGEMSLEAVAPTQSRDFVVRAFVEVSDPSEVPVEQNGRPLFADPLIATFPTCPGSPAVGGVPDVEARLRTAALAGRGLDGQGVAIAVLDTGINLAHLRSKLGTVPLFDAGNSWTPPRGTTAPGTYPVNHGTMCAFDALIAAPKATLLDFPILSTRVPGGAMTGSTLAVAVQAFAQLIAFWGVAFAPGGAPRYKALVVNNSWGVYHPNWDFPPGHPGRYIDNPRHPFQGLVSVLAGAGADILFAAGNCGADCPANQCQGRVTGTIMGANASPDVLTLAGCDVTDTRVGYSSQGPSIAGLYQQKPDLTAYTHFLGSDAFGPGVPDNGTSAACPVAAGCVAALRTKLTPQAVPPPNLFAQLTATARQVVPSPGWNGDYGHGIIDPDAAAAGFGV</sequence>
<evidence type="ECO:0000313" key="9">
    <source>
        <dbReference type="Proteomes" id="UP000438991"/>
    </source>
</evidence>
<dbReference type="PROSITE" id="PS00136">
    <property type="entry name" value="SUBTILASE_ASP"/>
    <property type="match status" value="1"/>
</dbReference>
<dbReference type="Gene3D" id="3.40.50.200">
    <property type="entry name" value="Peptidase S8/S53 domain"/>
    <property type="match status" value="1"/>
</dbReference>
<evidence type="ECO:0000259" key="7">
    <source>
        <dbReference type="Pfam" id="PF00082"/>
    </source>
</evidence>
<feature type="active site" description="Charge relay system" evidence="5">
    <location>
        <position position="202"/>
    </location>
</feature>